<proteinExistence type="predicted"/>
<dbReference type="EMBL" id="BKCJ010378295">
    <property type="protein sequence ID" value="GFA16037.1"/>
    <property type="molecule type" value="Genomic_DNA"/>
</dbReference>
<accession>A0A699J7Q4</accession>
<feature type="non-terminal residue" evidence="2">
    <location>
        <position position="122"/>
    </location>
</feature>
<evidence type="ECO:0000313" key="2">
    <source>
        <dbReference type="EMBL" id="GFA16037.1"/>
    </source>
</evidence>
<sequence length="122" mass="13630">TSSGYGVLNLVPLWSLVKCRHKYAVSSLMDMAYRMVLAGKIKSAIFADQPRGTYTNTEIDEMLASKDKIVEEAKEKAKRQRRELELLGRVDSEICGGSGSESDGGGMISRAGMRRFRTCYIW</sequence>
<comment type="caution">
    <text evidence="2">The sequence shown here is derived from an EMBL/GenBank/DDBJ whole genome shotgun (WGS) entry which is preliminary data.</text>
</comment>
<organism evidence="2">
    <name type="scientific">Tanacetum cinerariifolium</name>
    <name type="common">Dalmatian daisy</name>
    <name type="synonym">Chrysanthemum cinerariifolium</name>
    <dbReference type="NCBI Taxonomy" id="118510"/>
    <lineage>
        <taxon>Eukaryota</taxon>
        <taxon>Viridiplantae</taxon>
        <taxon>Streptophyta</taxon>
        <taxon>Embryophyta</taxon>
        <taxon>Tracheophyta</taxon>
        <taxon>Spermatophyta</taxon>
        <taxon>Magnoliopsida</taxon>
        <taxon>eudicotyledons</taxon>
        <taxon>Gunneridae</taxon>
        <taxon>Pentapetalae</taxon>
        <taxon>asterids</taxon>
        <taxon>campanulids</taxon>
        <taxon>Asterales</taxon>
        <taxon>Asteraceae</taxon>
        <taxon>Asteroideae</taxon>
        <taxon>Anthemideae</taxon>
        <taxon>Anthemidinae</taxon>
        <taxon>Tanacetum</taxon>
    </lineage>
</organism>
<protein>
    <submittedName>
        <fullName evidence="2">Uncharacterized protein</fullName>
    </submittedName>
</protein>
<reference evidence="2" key="1">
    <citation type="journal article" date="2019" name="Sci. Rep.">
        <title>Draft genome of Tanacetum cinerariifolium, the natural source of mosquito coil.</title>
        <authorList>
            <person name="Yamashiro T."/>
            <person name="Shiraishi A."/>
            <person name="Satake H."/>
            <person name="Nakayama K."/>
        </authorList>
    </citation>
    <scope>NUCLEOTIDE SEQUENCE</scope>
</reference>
<name>A0A699J7Q4_TANCI</name>
<keyword evidence="1" id="KW-0175">Coiled coil</keyword>
<feature type="non-terminal residue" evidence="2">
    <location>
        <position position="1"/>
    </location>
</feature>
<evidence type="ECO:0000256" key="1">
    <source>
        <dbReference type="SAM" id="Coils"/>
    </source>
</evidence>
<gene>
    <name evidence="2" type="ORF">Tci_588009</name>
</gene>
<feature type="coiled-coil region" evidence="1">
    <location>
        <begin position="63"/>
        <end position="90"/>
    </location>
</feature>
<dbReference type="AlphaFoldDB" id="A0A699J7Q4"/>